<dbReference type="GO" id="GO:0005737">
    <property type="term" value="C:cytoplasm"/>
    <property type="evidence" value="ECO:0007669"/>
    <property type="project" value="TreeGrafter"/>
</dbReference>
<dbReference type="GO" id="GO:0005634">
    <property type="term" value="C:nucleus"/>
    <property type="evidence" value="ECO:0007669"/>
    <property type="project" value="TreeGrafter"/>
</dbReference>
<organism evidence="10 11">
    <name type="scientific">Mycetomoellerius zeteki</name>
    <dbReference type="NCBI Taxonomy" id="64791"/>
    <lineage>
        <taxon>Eukaryota</taxon>
        <taxon>Metazoa</taxon>
        <taxon>Ecdysozoa</taxon>
        <taxon>Arthropoda</taxon>
        <taxon>Hexapoda</taxon>
        <taxon>Insecta</taxon>
        <taxon>Pterygota</taxon>
        <taxon>Neoptera</taxon>
        <taxon>Endopterygota</taxon>
        <taxon>Hymenoptera</taxon>
        <taxon>Apocrita</taxon>
        <taxon>Aculeata</taxon>
        <taxon>Formicoidea</taxon>
        <taxon>Formicidae</taxon>
        <taxon>Myrmicinae</taxon>
        <taxon>Mycetomoellerius</taxon>
    </lineage>
</organism>
<feature type="region of interest" description="Disordered" evidence="8">
    <location>
        <begin position="297"/>
        <end position="318"/>
    </location>
</feature>
<dbReference type="PANTHER" id="PTHR10828:SF76">
    <property type="entry name" value="M-PHASE INDUCER PHOSPHATASE"/>
    <property type="match status" value="1"/>
</dbReference>
<dbReference type="CDD" id="cd01530">
    <property type="entry name" value="Cdc25"/>
    <property type="match status" value="1"/>
</dbReference>
<feature type="compositionally biased region" description="Low complexity" evidence="8">
    <location>
        <begin position="298"/>
        <end position="314"/>
    </location>
</feature>
<dbReference type="SMART" id="SM00450">
    <property type="entry name" value="RHOD"/>
    <property type="match status" value="1"/>
</dbReference>
<accession>A0A151WMT5</accession>
<keyword evidence="4" id="KW-0378">Hydrolase</keyword>
<dbReference type="InterPro" id="IPR001763">
    <property type="entry name" value="Rhodanese-like_dom"/>
</dbReference>
<feature type="region of interest" description="Disordered" evidence="8">
    <location>
        <begin position="47"/>
        <end position="70"/>
    </location>
</feature>
<feature type="compositionally biased region" description="Polar residues" evidence="8">
    <location>
        <begin position="56"/>
        <end position="65"/>
    </location>
</feature>
<reference evidence="10 11" key="1">
    <citation type="submission" date="2015-09" db="EMBL/GenBank/DDBJ databases">
        <title>Trachymyrmex zeteki WGS genome.</title>
        <authorList>
            <person name="Nygaard S."/>
            <person name="Hu H."/>
            <person name="Boomsma J."/>
            <person name="Zhang G."/>
        </authorList>
    </citation>
    <scope>NUCLEOTIDE SEQUENCE [LARGE SCALE GENOMIC DNA]</scope>
    <source>
        <strain evidence="10">Tzet28-1</strain>
        <tissue evidence="10">Whole body</tissue>
    </source>
</reference>
<keyword evidence="3" id="KW-0132">Cell division</keyword>
<evidence type="ECO:0000259" key="9">
    <source>
        <dbReference type="PROSITE" id="PS50206"/>
    </source>
</evidence>
<sequence length="541" mass="62178">VLNFLTKNETNIIQQPSNSPDMAPCDFFSVRSSQKTTTVHYKKVRQPLETYEENSQDSGHPTSPISEKENKRREIYVENCAMLRNVPMEYSMCPFASKSSPVRGRYKTTSSTLLRSLSSGYDSMDDGIVNELNDMETMDEEMQLPSGIAKLLSGDIVAPEAPTDYDVSTTPDFSRTMSSKVKKWLSVQSGIYKRNIKTISPPTPSMTKSSPLENMPPLSKIRTCLFRSPTASCSKRTMMRTYSYDEATAPYYRLQMEISPHSARSYKRPSEDLLENEASILKRSRKSNNLRLDITPVSARRSSTSTHSHSLQRSLSEKTGLTETHTNIKWAIHRSITDSDLIGDFSKPCILPLTSGMHEDLKTITSDTLAALLRGEFSDRIDCYTIIDCRYPYEYEAGHIAGAMNIYNMDLIQQIMLDHLVDTVPKIQLDTDKRKIIVFHCEFSWERGPNLLRFLRGLDRACNKEHYPALYYPEMYLLLGGYEKFYSEQKEFCSPQDYKPMKHPNHEEECRFFRSKCKSWQAEKTKRINQAVRTNLERFAF</sequence>
<dbReference type="GO" id="GO:0051301">
    <property type="term" value="P:cell division"/>
    <property type="evidence" value="ECO:0007669"/>
    <property type="project" value="UniProtKB-KW"/>
</dbReference>
<dbReference type="Proteomes" id="UP000075809">
    <property type="component" value="Unassembled WGS sequence"/>
</dbReference>
<dbReference type="SUPFAM" id="SSF52821">
    <property type="entry name" value="Rhodanese/Cell cycle control phosphatase"/>
    <property type="match status" value="1"/>
</dbReference>
<dbReference type="Pfam" id="PF00581">
    <property type="entry name" value="Rhodanese"/>
    <property type="match status" value="1"/>
</dbReference>
<comment type="catalytic activity">
    <reaction evidence="7">
        <text>O-phospho-L-tyrosyl-[protein] + H2O = L-tyrosyl-[protein] + phosphate</text>
        <dbReference type="Rhea" id="RHEA:10684"/>
        <dbReference type="Rhea" id="RHEA-COMP:10136"/>
        <dbReference type="Rhea" id="RHEA-COMP:20101"/>
        <dbReference type="ChEBI" id="CHEBI:15377"/>
        <dbReference type="ChEBI" id="CHEBI:43474"/>
        <dbReference type="ChEBI" id="CHEBI:46858"/>
        <dbReference type="ChEBI" id="CHEBI:61978"/>
        <dbReference type="EC" id="3.1.3.48"/>
    </reaction>
</comment>
<dbReference type="InterPro" id="IPR036873">
    <property type="entry name" value="Rhodanese-like_dom_sf"/>
</dbReference>
<protein>
    <recommendedName>
        <fullName evidence="2">protein-tyrosine-phosphatase</fullName>
        <ecNumber evidence="2">3.1.3.48</ecNumber>
    </recommendedName>
</protein>
<dbReference type="FunFam" id="3.40.250.10:FF:000036">
    <property type="entry name" value="M-phase inducer phosphatase"/>
    <property type="match status" value="1"/>
</dbReference>
<dbReference type="GO" id="GO:0004725">
    <property type="term" value="F:protein tyrosine phosphatase activity"/>
    <property type="evidence" value="ECO:0007669"/>
    <property type="project" value="UniProtKB-EC"/>
</dbReference>
<name>A0A151WMT5_9HYME</name>
<dbReference type="GO" id="GO:0009794">
    <property type="term" value="P:regulation of mitotic cell cycle, embryonic"/>
    <property type="evidence" value="ECO:0007669"/>
    <property type="project" value="UniProtKB-ARBA"/>
</dbReference>
<dbReference type="AlphaFoldDB" id="A0A151WMT5"/>
<dbReference type="EC" id="3.1.3.48" evidence="2"/>
<dbReference type="GO" id="GO:0010256">
    <property type="term" value="P:endomembrane system organization"/>
    <property type="evidence" value="ECO:0007669"/>
    <property type="project" value="UniProtKB-ARBA"/>
</dbReference>
<evidence type="ECO:0000256" key="8">
    <source>
        <dbReference type="SAM" id="MobiDB-lite"/>
    </source>
</evidence>
<dbReference type="InterPro" id="IPR000751">
    <property type="entry name" value="MPI_Phosphatase"/>
</dbReference>
<evidence type="ECO:0000256" key="1">
    <source>
        <dbReference type="ARBA" id="ARBA00011065"/>
    </source>
</evidence>
<keyword evidence="5" id="KW-0904">Protein phosphatase</keyword>
<evidence type="ECO:0000313" key="10">
    <source>
        <dbReference type="EMBL" id="KYQ49117.1"/>
    </source>
</evidence>
<evidence type="ECO:0000256" key="6">
    <source>
        <dbReference type="ARBA" id="ARBA00023306"/>
    </source>
</evidence>
<dbReference type="Gene3D" id="3.40.250.10">
    <property type="entry name" value="Rhodanese-like domain"/>
    <property type="match status" value="1"/>
</dbReference>
<keyword evidence="11" id="KW-1185">Reference proteome</keyword>
<dbReference type="STRING" id="64791.A0A151WMT5"/>
<comment type="similarity">
    <text evidence="1">Belongs to the MPI phosphatase family.</text>
</comment>
<evidence type="ECO:0000256" key="2">
    <source>
        <dbReference type="ARBA" id="ARBA00013064"/>
    </source>
</evidence>
<feature type="domain" description="Rhodanese" evidence="9">
    <location>
        <begin position="384"/>
        <end position="494"/>
    </location>
</feature>
<dbReference type="PANTHER" id="PTHR10828">
    <property type="entry name" value="M-PHASE INDUCER PHOSPHATASE DUAL SPECIFICITY PHOSPHATASE CDC25"/>
    <property type="match status" value="1"/>
</dbReference>
<evidence type="ECO:0000313" key="11">
    <source>
        <dbReference type="Proteomes" id="UP000075809"/>
    </source>
</evidence>
<dbReference type="GO" id="GO:0032502">
    <property type="term" value="P:developmental process"/>
    <property type="evidence" value="ECO:0007669"/>
    <property type="project" value="UniProtKB-ARBA"/>
</dbReference>
<evidence type="ECO:0000256" key="5">
    <source>
        <dbReference type="ARBA" id="ARBA00022912"/>
    </source>
</evidence>
<dbReference type="PRINTS" id="PR00716">
    <property type="entry name" value="MPIPHPHTASE"/>
</dbReference>
<dbReference type="GO" id="GO:0000086">
    <property type="term" value="P:G2/M transition of mitotic cell cycle"/>
    <property type="evidence" value="ECO:0007669"/>
    <property type="project" value="TreeGrafter"/>
</dbReference>
<evidence type="ECO:0000256" key="4">
    <source>
        <dbReference type="ARBA" id="ARBA00022801"/>
    </source>
</evidence>
<keyword evidence="6" id="KW-0131">Cell cycle</keyword>
<dbReference type="PROSITE" id="PS50206">
    <property type="entry name" value="RHODANESE_3"/>
    <property type="match status" value="1"/>
</dbReference>
<evidence type="ECO:0000256" key="3">
    <source>
        <dbReference type="ARBA" id="ARBA00022618"/>
    </source>
</evidence>
<gene>
    <name evidence="10" type="ORF">ALC60_11844</name>
</gene>
<dbReference type="GO" id="GO:0110032">
    <property type="term" value="P:positive regulation of G2/MI transition of meiotic cell cycle"/>
    <property type="evidence" value="ECO:0007669"/>
    <property type="project" value="TreeGrafter"/>
</dbReference>
<dbReference type="GO" id="GO:0010971">
    <property type="term" value="P:positive regulation of G2/M transition of mitotic cell cycle"/>
    <property type="evidence" value="ECO:0007669"/>
    <property type="project" value="TreeGrafter"/>
</dbReference>
<evidence type="ECO:0000256" key="7">
    <source>
        <dbReference type="ARBA" id="ARBA00051722"/>
    </source>
</evidence>
<dbReference type="EMBL" id="KQ982937">
    <property type="protein sequence ID" value="KYQ49117.1"/>
    <property type="molecule type" value="Genomic_DNA"/>
</dbReference>
<feature type="non-terminal residue" evidence="10">
    <location>
        <position position="1"/>
    </location>
</feature>
<proteinExistence type="inferred from homology"/>